<comment type="caution">
    <text evidence="7">The sequence shown here is derived from an EMBL/GenBank/DDBJ whole genome shotgun (WGS) entry which is preliminary data.</text>
</comment>
<sequence>MVVATVATSGLVWVSPRLFSSVLLLFVSDTILKAINTMTKLMWKLEYWEQNDDIDRHALIRSLSTNPEYLKNKASEAELVVDYKDWQIPLGRRFRSLKVWLVLRLYGTENLQKYIRNHISIASFTPLASKNSHDIL</sequence>
<keyword evidence="2" id="KW-0210">Decarboxylase</keyword>
<evidence type="ECO:0000256" key="3">
    <source>
        <dbReference type="ARBA" id="ARBA00022898"/>
    </source>
</evidence>
<evidence type="ECO:0000256" key="2">
    <source>
        <dbReference type="ARBA" id="ARBA00022793"/>
    </source>
</evidence>
<dbReference type="PANTHER" id="PTHR11999:SF70">
    <property type="entry name" value="MIP05841P"/>
    <property type="match status" value="1"/>
</dbReference>
<dbReference type="InterPro" id="IPR015424">
    <property type="entry name" value="PyrdxlP-dep_Trfase"/>
</dbReference>
<keyword evidence="6" id="KW-0472">Membrane</keyword>
<evidence type="ECO:0000256" key="1">
    <source>
        <dbReference type="ARBA" id="ARBA00001933"/>
    </source>
</evidence>
<evidence type="ECO:0000313" key="8">
    <source>
        <dbReference type="EMBL" id="TYK19021.1"/>
    </source>
</evidence>
<evidence type="ECO:0000256" key="5">
    <source>
        <dbReference type="RuleBase" id="RU000382"/>
    </source>
</evidence>
<dbReference type="SUPFAM" id="SSF53383">
    <property type="entry name" value="PLP-dependent transferases"/>
    <property type="match status" value="1"/>
</dbReference>
<dbReference type="Pfam" id="PF00282">
    <property type="entry name" value="Pyridoxal_deC"/>
    <property type="match status" value="1"/>
</dbReference>
<dbReference type="GO" id="GO:0016831">
    <property type="term" value="F:carboxy-lyase activity"/>
    <property type="evidence" value="ECO:0007669"/>
    <property type="project" value="UniProtKB-KW"/>
</dbReference>
<dbReference type="GO" id="GO:0030170">
    <property type="term" value="F:pyridoxal phosphate binding"/>
    <property type="evidence" value="ECO:0007669"/>
    <property type="project" value="InterPro"/>
</dbReference>
<evidence type="ECO:0000313" key="10">
    <source>
        <dbReference type="Proteomes" id="UP000321947"/>
    </source>
</evidence>
<protein>
    <submittedName>
        <fullName evidence="7">Tyrosine decarboxylase 1 isoform X2</fullName>
    </submittedName>
</protein>
<keyword evidence="6" id="KW-1133">Transmembrane helix</keyword>
<name>A0A5A7T8Z8_CUCMM</name>
<dbReference type="Proteomes" id="UP000321947">
    <property type="component" value="Unassembled WGS sequence"/>
</dbReference>
<dbReference type="InterPro" id="IPR002129">
    <property type="entry name" value="PyrdxlP-dep_de-COase"/>
</dbReference>
<dbReference type="PANTHER" id="PTHR11999">
    <property type="entry name" value="GROUP II PYRIDOXAL-5-PHOSPHATE DECARBOXYLASE"/>
    <property type="match status" value="1"/>
</dbReference>
<dbReference type="OrthoDB" id="639767at2759"/>
<dbReference type="GO" id="GO:0005737">
    <property type="term" value="C:cytoplasm"/>
    <property type="evidence" value="ECO:0007669"/>
    <property type="project" value="TreeGrafter"/>
</dbReference>
<dbReference type="Gene3D" id="3.40.640.10">
    <property type="entry name" value="Type I PLP-dependent aspartate aminotransferase-like (Major domain)"/>
    <property type="match status" value="1"/>
</dbReference>
<reference evidence="9 10" key="1">
    <citation type="submission" date="2019-08" db="EMBL/GenBank/DDBJ databases">
        <title>Draft genome sequences of two oriental melons (Cucumis melo L. var makuwa).</title>
        <authorList>
            <person name="Kwon S.-Y."/>
        </authorList>
    </citation>
    <scope>NUCLEOTIDE SEQUENCE [LARGE SCALE GENOMIC DNA]</scope>
    <source>
        <strain evidence="10">cv. Chang Bougi</strain>
        <strain evidence="9">cv. SW 3</strain>
        <tissue evidence="7">Leaf</tissue>
    </source>
</reference>
<comment type="similarity">
    <text evidence="5">Belongs to the group II decarboxylase family.</text>
</comment>
<comment type="cofactor">
    <cofactor evidence="1 5">
        <name>pyridoxal 5'-phosphate</name>
        <dbReference type="ChEBI" id="CHEBI:597326"/>
    </cofactor>
</comment>
<evidence type="ECO:0000313" key="9">
    <source>
        <dbReference type="Proteomes" id="UP000321393"/>
    </source>
</evidence>
<keyword evidence="6" id="KW-0812">Transmembrane</keyword>
<dbReference type="Proteomes" id="UP000321393">
    <property type="component" value="Unassembled WGS sequence"/>
</dbReference>
<keyword evidence="4 5" id="KW-0456">Lyase</keyword>
<evidence type="ECO:0000313" key="7">
    <source>
        <dbReference type="EMBL" id="KAA0037945.1"/>
    </source>
</evidence>
<gene>
    <name evidence="8" type="ORF">E5676_scaffold154G00470</name>
    <name evidence="7" type="ORF">E6C27_scaffold36G001240</name>
</gene>
<dbReference type="InterPro" id="IPR010977">
    <property type="entry name" value="Aromatic_deC"/>
</dbReference>
<dbReference type="AlphaFoldDB" id="A0A5A7T8Z8"/>
<dbReference type="STRING" id="1194695.A0A5A7T8Z8"/>
<keyword evidence="3 5" id="KW-0663">Pyridoxal phosphate</keyword>
<proteinExistence type="inferred from homology"/>
<evidence type="ECO:0000256" key="6">
    <source>
        <dbReference type="SAM" id="Phobius"/>
    </source>
</evidence>
<dbReference type="GO" id="GO:0019752">
    <property type="term" value="P:carboxylic acid metabolic process"/>
    <property type="evidence" value="ECO:0007669"/>
    <property type="project" value="InterPro"/>
</dbReference>
<evidence type="ECO:0000256" key="4">
    <source>
        <dbReference type="ARBA" id="ARBA00023239"/>
    </source>
</evidence>
<dbReference type="InterPro" id="IPR015421">
    <property type="entry name" value="PyrdxlP-dep_Trfase_major"/>
</dbReference>
<feature type="transmembrane region" description="Helical" evidence="6">
    <location>
        <begin position="18"/>
        <end position="35"/>
    </location>
</feature>
<dbReference type="EMBL" id="SSTD01007345">
    <property type="protein sequence ID" value="TYK19021.1"/>
    <property type="molecule type" value="Genomic_DNA"/>
</dbReference>
<accession>A0A5A7T8Z8</accession>
<dbReference type="EMBL" id="SSTE01018788">
    <property type="protein sequence ID" value="KAA0037945.1"/>
    <property type="molecule type" value="Genomic_DNA"/>
</dbReference>
<organism evidence="7 9">
    <name type="scientific">Cucumis melo var. makuwa</name>
    <name type="common">Oriental melon</name>
    <dbReference type="NCBI Taxonomy" id="1194695"/>
    <lineage>
        <taxon>Eukaryota</taxon>
        <taxon>Viridiplantae</taxon>
        <taxon>Streptophyta</taxon>
        <taxon>Embryophyta</taxon>
        <taxon>Tracheophyta</taxon>
        <taxon>Spermatophyta</taxon>
        <taxon>Magnoliopsida</taxon>
        <taxon>eudicotyledons</taxon>
        <taxon>Gunneridae</taxon>
        <taxon>Pentapetalae</taxon>
        <taxon>rosids</taxon>
        <taxon>fabids</taxon>
        <taxon>Cucurbitales</taxon>
        <taxon>Cucurbitaceae</taxon>
        <taxon>Benincaseae</taxon>
        <taxon>Cucumis</taxon>
    </lineage>
</organism>